<dbReference type="Proteomes" id="UP001242288">
    <property type="component" value="Unassembled WGS sequence"/>
</dbReference>
<accession>A0AAP5ETH0</accession>
<evidence type="ECO:0000313" key="4">
    <source>
        <dbReference type="Proteomes" id="UP001242288"/>
    </source>
</evidence>
<dbReference type="AlphaFoldDB" id="A0AAP5ETH0"/>
<organism evidence="2 4">
    <name type="scientific">Paraburkholderia madseniana</name>
    <dbReference type="NCBI Taxonomy" id="2599607"/>
    <lineage>
        <taxon>Bacteria</taxon>
        <taxon>Pseudomonadati</taxon>
        <taxon>Pseudomonadota</taxon>
        <taxon>Betaproteobacteria</taxon>
        <taxon>Burkholderiales</taxon>
        <taxon>Burkholderiaceae</taxon>
        <taxon>Paraburkholderia</taxon>
    </lineage>
</organism>
<dbReference type="RefSeq" id="WP_266262218.1">
    <property type="nucleotide sequence ID" value="NZ_JAMXWF010000086.1"/>
</dbReference>
<sequence length="46" mass="5007">MDMLDRLDAQTSAVIEDDLFGIFFGIAARGDGKGDLLFASEKTHDC</sequence>
<dbReference type="EMBL" id="JAPKHW010000086">
    <property type="protein sequence ID" value="MCX4152284.1"/>
    <property type="molecule type" value="Genomic_DNA"/>
</dbReference>
<proteinExistence type="predicted"/>
<name>A0AAP5ETH0_9BURK</name>
<protein>
    <submittedName>
        <fullName evidence="2">Uncharacterized protein</fullName>
    </submittedName>
</protein>
<keyword evidence="3" id="KW-1185">Reference proteome</keyword>
<evidence type="ECO:0000313" key="3">
    <source>
        <dbReference type="Proteomes" id="UP001209412"/>
    </source>
</evidence>
<evidence type="ECO:0000313" key="1">
    <source>
        <dbReference type="EMBL" id="MCX4152284.1"/>
    </source>
</evidence>
<evidence type="ECO:0000313" key="2">
    <source>
        <dbReference type="EMBL" id="MDQ6414096.1"/>
    </source>
</evidence>
<dbReference type="Proteomes" id="UP001209412">
    <property type="component" value="Unassembled WGS sequence"/>
</dbReference>
<gene>
    <name evidence="2" type="ORF">NIE36_44060</name>
    <name evidence="1" type="ORF">OSB80_44170</name>
</gene>
<comment type="caution">
    <text evidence="2">The sequence shown here is derived from an EMBL/GenBank/DDBJ whole genome shotgun (WGS) entry which is preliminary data.</text>
</comment>
<reference evidence="2" key="1">
    <citation type="submission" date="2022-06" db="EMBL/GenBank/DDBJ databases">
        <title>PHB producers.</title>
        <authorList>
            <person name="Besaury L."/>
        </authorList>
    </citation>
    <scope>NUCLEOTIDE SEQUENCE</scope>
    <source>
        <strain evidence="2 3">SEWS6</strain>
    </source>
</reference>
<dbReference type="EMBL" id="JAMXWF010000086">
    <property type="protein sequence ID" value="MDQ6414096.1"/>
    <property type="molecule type" value="Genomic_DNA"/>
</dbReference>